<sequence>MSKMWDQRYAESKYIYGKKANAFFEEQLNLLSSGKVLLPAEGEGRNAAYAASKGWAVDAFDYSKQAVENARVFFEENKVDVNMYHGSILDHPTVVEKYDALALLYLHLPSQERMKTHHFVADSLKPGGVVVMEVFSKRQIGRNSGGPQKEDMLYDILEIRRDFHEFDISVLEEVEIYLSEGKLHNGNAMVIRFVGRKKNI</sequence>
<dbReference type="SUPFAM" id="SSF53335">
    <property type="entry name" value="S-adenosyl-L-methionine-dependent methyltransferases"/>
    <property type="match status" value="1"/>
</dbReference>
<dbReference type="EMBL" id="AP018042">
    <property type="protein sequence ID" value="BAX81553.1"/>
    <property type="molecule type" value="Genomic_DNA"/>
</dbReference>
<evidence type="ECO:0000259" key="1">
    <source>
        <dbReference type="Pfam" id="PF13649"/>
    </source>
</evidence>
<accession>A0A1Y1CNH1</accession>
<dbReference type="InterPro" id="IPR041698">
    <property type="entry name" value="Methyltransf_25"/>
</dbReference>
<evidence type="ECO:0000313" key="3">
    <source>
        <dbReference type="Proteomes" id="UP000218267"/>
    </source>
</evidence>
<dbReference type="OrthoDB" id="9804312at2"/>
<keyword evidence="3" id="KW-1185">Reference proteome</keyword>
<dbReference type="Pfam" id="PF13649">
    <property type="entry name" value="Methyltransf_25"/>
    <property type="match status" value="1"/>
</dbReference>
<keyword evidence="2" id="KW-0808">Transferase</keyword>
<keyword evidence="2" id="KW-0489">Methyltransferase</keyword>
<evidence type="ECO:0000313" key="2">
    <source>
        <dbReference type="EMBL" id="BAX81553.1"/>
    </source>
</evidence>
<gene>
    <name evidence="2" type="ORF">ALGA_3253</name>
</gene>
<proteinExistence type="predicted"/>
<organism evidence="2 3">
    <name type="scientific">Labilibaculum antarcticum</name>
    <dbReference type="NCBI Taxonomy" id="1717717"/>
    <lineage>
        <taxon>Bacteria</taxon>
        <taxon>Pseudomonadati</taxon>
        <taxon>Bacteroidota</taxon>
        <taxon>Bacteroidia</taxon>
        <taxon>Marinilabiliales</taxon>
        <taxon>Marinifilaceae</taxon>
        <taxon>Labilibaculum</taxon>
    </lineage>
</organism>
<reference evidence="3" key="2">
    <citation type="journal article" date="2020" name="Antonie Van Leeuwenhoek">
        <title>Labilibaculum antarcticum sp. nov., a novel facultative anaerobic, psychrotorelant bacterium isolated from marine sediment of Antarctica.</title>
        <authorList>
            <person name="Watanabe M."/>
            <person name="Kojima H."/>
            <person name="Fukui M."/>
        </authorList>
    </citation>
    <scope>NUCLEOTIDE SEQUENCE [LARGE SCALE GENOMIC DNA]</scope>
    <source>
        <strain evidence="3">SPP2</strain>
    </source>
</reference>
<dbReference type="KEGG" id="mbas:ALGA_3253"/>
<feature type="domain" description="Methyltransferase" evidence="1">
    <location>
        <begin position="40"/>
        <end position="128"/>
    </location>
</feature>
<dbReference type="GO" id="GO:0008168">
    <property type="term" value="F:methyltransferase activity"/>
    <property type="evidence" value="ECO:0007669"/>
    <property type="project" value="UniProtKB-KW"/>
</dbReference>
<dbReference type="Gene3D" id="3.40.50.150">
    <property type="entry name" value="Vaccinia Virus protein VP39"/>
    <property type="match status" value="1"/>
</dbReference>
<dbReference type="AlphaFoldDB" id="A0A1Y1CNH1"/>
<dbReference type="Proteomes" id="UP000218267">
    <property type="component" value="Chromosome"/>
</dbReference>
<dbReference type="GO" id="GO:0032259">
    <property type="term" value="P:methylation"/>
    <property type="evidence" value="ECO:0007669"/>
    <property type="project" value="UniProtKB-KW"/>
</dbReference>
<name>A0A1Y1CNH1_9BACT</name>
<dbReference type="InterPro" id="IPR029063">
    <property type="entry name" value="SAM-dependent_MTases_sf"/>
</dbReference>
<protein>
    <submittedName>
        <fullName evidence="2">SAM-dependent methyltransferase</fullName>
    </submittedName>
</protein>
<dbReference type="CDD" id="cd02440">
    <property type="entry name" value="AdoMet_MTases"/>
    <property type="match status" value="1"/>
</dbReference>
<dbReference type="RefSeq" id="WP_096431075.1">
    <property type="nucleotide sequence ID" value="NZ_AP018042.1"/>
</dbReference>
<reference evidence="2 3" key="1">
    <citation type="journal article" date="2018" name="Mar. Genomics">
        <title>Complete genome sequence of Marinifilaceae bacterium strain SPP2, isolated from the Antarctic marine sediment.</title>
        <authorList>
            <person name="Watanabe M."/>
            <person name="Kojima H."/>
            <person name="Fukui M."/>
        </authorList>
    </citation>
    <scope>NUCLEOTIDE SEQUENCE [LARGE SCALE GENOMIC DNA]</scope>
    <source>
        <strain evidence="2 3">SPP2</strain>
    </source>
</reference>